<dbReference type="EMBL" id="CP050124">
    <property type="protein sequence ID" value="QIP42996.1"/>
    <property type="molecule type" value="Genomic_DNA"/>
</dbReference>
<evidence type="ECO:0000313" key="6">
    <source>
        <dbReference type="EMBL" id="QIP42996.1"/>
    </source>
</evidence>
<dbReference type="PANTHER" id="PTHR42847:SF4">
    <property type="entry name" value="ALKANESULFONATE MONOOXYGENASE-RELATED"/>
    <property type="match status" value="1"/>
</dbReference>
<keyword evidence="1" id="KW-0285">Flavoprotein</keyword>
<dbReference type="InterPro" id="IPR011251">
    <property type="entry name" value="Luciferase-like_dom"/>
</dbReference>
<dbReference type="NCBIfam" id="TIGR04021">
    <property type="entry name" value="LLM_DMSO2_sfnG"/>
    <property type="match status" value="1"/>
</dbReference>
<sequence length="374" mass="42363">MSTERIADEIKFAYWVPNVSGGLVTSDIEQRTSWDYEYNKKLAQTAENNGFEYALSQVRYEASYGAEFQHESTSFSLALLLATEKLKVIAAVHPGLWQPAVLAKLGATADHLSNGRFAVNVVSGWFKDEFTHLGEPWLEHDERYRRSAEFLQVLRKIWTEDDVDFRGDFYRIHDFTLKPKPVNTPERPNPELFQGGNSAAARENAGRYSDWYFSNGKDYDGVTEQLVDVRRVARENDREVKFGLNGFIIARDTEAEAKDTLREIIAKANRPAVEGFKNAVQQAGASTASKDGMWADSTFEDLVQYNDGFRSQLIGTPEQIAHRIVEYRRRGVDLILGGFLHFQEEIEYFGAKVLPLVRELEAADSDEQVLVTAG</sequence>
<dbReference type="Pfam" id="PF00296">
    <property type="entry name" value="Bac_luciferase"/>
    <property type="match status" value="1"/>
</dbReference>
<organism evidence="6 7">
    <name type="scientific">Rhodococcus erythropolis</name>
    <name type="common">Arthrobacter picolinophilus</name>
    <dbReference type="NCBI Taxonomy" id="1833"/>
    <lineage>
        <taxon>Bacteria</taxon>
        <taxon>Bacillati</taxon>
        <taxon>Actinomycetota</taxon>
        <taxon>Actinomycetes</taxon>
        <taxon>Mycobacteriales</taxon>
        <taxon>Nocardiaceae</taxon>
        <taxon>Rhodococcus</taxon>
        <taxon>Rhodococcus erythropolis group</taxon>
    </lineage>
</organism>
<dbReference type="InterPro" id="IPR050172">
    <property type="entry name" value="SsuD_RutA_monooxygenase"/>
</dbReference>
<dbReference type="GO" id="GO:0046306">
    <property type="term" value="P:alkanesulfonate catabolic process"/>
    <property type="evidence" value="ECO:0007669"/>
    <property type="project" value="TreeGrafter"/>
</dbReference>
<evidence type="ECO:0000256" key="4">
    <source>
        <dbReference type="ARBA" id="ARBA00023033"/>
    </source>
</evidence>
<name>A0A6G9D205_RHOER</name>
<protein>
    <submittedName>
        <fullName evidence="6">Dimethyl sulfone monooxygenase SfnG</fullName>
    </submittedName>
</protein>
<dbReference type="SUPFAM" id="SSF51679">
    <property type="entry name" value="Bacterial luciferase-like"/>
    <property type="match status" value="1"/>
</dbReference>
<keyword evidence="4 6" id="KW-0503">Monooxygenase</keyword>
<evidence type="ECO:0000259" key="5">
    <source>
        <dbReference type="Pfam" id="PF00296"/>
    </source>
</evidence>
<dbReference type="InterPro" id="IPR036661">
    <property type="entry name" value="Luciferase-like_sf"/>
</dbReference>
<dbReference type="CDD" id="cd01094">
    <property type="entry name" value="Alkanesulfonate_monoxygenase"/>
    <property type="match status" value="1"/>
</dbReference>
<dbReference type="PANTHER" id="PTHR42847">
    <property type="entry name" value="ALKANESULFONATE MONOOXYGENASE"/>
    <property type="match status" value="1"/>
</dbReference>
<evidence type="ECO:0000256" key="3">
    <source>
        <dbReference type="ARBA" id="ARBA00023002"/>
    </source>
</evidence>
<keyword evidence="2" id="KW-0288">FMN</keyword>
<accession>A0A6G9D205</accession>
<dbReference type="RefSeq" id="WP_166502743.1">
    <property type="nucleotide sequence ID" value="NZ_CP050124.1"/>
</dbReference>
<gene>
    <name evidence="6" type="ORF">G9444_5753</name>
</gene>
<dbReference type="InterPro" id="IPR024014">
    <property type="entry name" value="DMSO2_SphG"/>
</dbReference>
<evidence type="ECO:0000313" key="7">
    <source>
        <dbReference type="Proteomes" id="UP000502345"/>
    </source>
</evidence>
<evidence type="ECO:0000256" key="1">
    <source>
        <dbReference type="ARBA" id="ARBA00022630"/>
    </source>
</evidence>
<keyword evidence="3" id="KW-0560">Oxidoreductase</keyword>
<proteinExistence type="predicted"/>
<dbReference type="Gene3D" id="3.20.20.30">
    <property type="entry name" value="Luciferase-like domain"/>
    <property type="match status" value="1"/>
</dbReference>
<dbReference type="GO" id="GO:0008726">
    <property type="term" value="F:alkanesulfonate monooxygenase activity"/>
    <property type="evidence" value="ECO:0007669"/>
    <property type="project" value="TreeGrafter"/>
</dbReference>
<evidence type="ECO:0000256" key="2">
    <source>
        <dbReference type="ARBA" id="ARBA00022643"/>
    </source>
</evidence>
<feature type="domain" description="Luciferase-like" evidence="5">
    <location>
        <begin position="11"/>
        <end position="333"/>
    </location>
</feature>
<reference evidence="6 7" key="1">
    <citation type="submission" date="2020-03" db="EMBL/GenBank/DDBJ databases">
        <title>Screen low temperature-resistant strains for efficient degradation of petroleum hydrocarbons under the low temperature.</title>
        <authorList>
            <person name="Wang Y."/>
            <person name="Chen J."/>
        </authorList>
    </citation>
    <scope>NUCLEOTIDE SEQUENCE [LARGE SCALE GENOMIC DNA]</scope>
    <source>
        <strain evidence="6 7">KB1</strain>
    </source>
</reference>
<dbReference type="Proteomes" id="UP000502345">
    <property type="component" value="Chromosome"/>
</dbReference>
<dbReference type="AlphaFoldDB" id="A0A6G9D205"/>